<dbReference type="SUPFAM" id="SSF51735">
    <property type="entry name" value="NAD(P)-binding Rossmann-fold domains"/>
    <property type="match status" value="1"/>
</dbReference>
<evidence type="ECO:0000256" key="3">
    <source>
        <dbReference type="ARBA" id="ARBA00016796"/>
    </source>
</evidence>
<feature type="domain" description="UDP-glucose/GDP-mannose dehydrogenase C-terminal" evidence="10">
    <location>
        <begin position="323"/>
        <end position="417"/>
    </location>
</feature>
<dbReference type="NCBIfam" id="TIGR03026">
    <property type="entry name" value="NDP-sugDHase"/>
    <property type="match status" value="1"/>
</dbReference>
<dbReference type="InterPro" id="IPR017476">
    <property type="entry name" value="UDP-Glc/GDP-Man"/>
</dbReference>
<organism evidence="11 12">
    <name type="scientific">Methanothermus fervidus (strain ATCC 43054 / DSM 2088 / JCM 10308 / V24 S)</name>
    <dbReference type="NCBI Taxonomy" id="523846"/>
    <lineage>
        <taxon>Archaea</taxon>
        <taxon>Methanobacteriati</taxon>
        <taxon>Methanobacteriota</taxon>
        <taxon>Methanomada group</taxon>
        <taxon>Methanobacteria</taxon>
        <taxon>Methanobacteriales</taxon>
        <taxon>Methanothermaceae</taxon>
        <taxon>Methanothermus</taxon>
    </lineage>
</organism>
<dbReference type="AlphaFoldDB" id="E3GXI2"/>
<proteinExistence type="inferred from homology"/>
<keyword evidence="4 11" id="KW-0560">Oxidoreductase</keyword>
<dbReference type="Pfam" id="PF00984">
    <property type="entry name" value="UDPG_MGDP_dh"/>
    <property type="match status" value="1"/>
</dbReference>
<evidence type="ECO:0000256" key="7">
    <source>
        <dbReference type="ARBA" id="ARBA00034325"/>
    </source>
</evidence>
<dbReference type="GO" id="GO:0000271">
    <property type="term" value="P:polysaccharide biosynthetic process"/>
    <property type="evidence" value="ECO:0007669"/>
    <property type="project" value="InterPro"/>
</dbReference>
<dbReference type="Pfam" id="PF03720">
    <property type="entry name" value="UDPG_MGDP_dh_C"/>
    <property type="match status" value="1"/>
</dbReference>
<dbReference type="KEGG" id="mfv:Mfer_0211"/>
<dbReference type="GO" id="GO:0089714">
    <property type="term" value="F:UDP-N-acetyl-D-mannosamine dehydrogenase activity"/>
    <property type="evidence" value="ECO:0007669"/>
    <property type="project" value="UniProtKB-EC"/>
</dbReference>
<reference evidence="11 12" key="1">
    <citation type="journal article" date="2010" name="Stand. Genomic Sci.">
        <title>Complete genome sequence of Methanothermus fervidus type strain (V24S).</title>
        <authorList>
            <person name="Anderson I."/>
            <person name="Djao O.D."/>
            <person name="Misra M."/>
            <person name="Chertkov O."/>
            <person name="Nolan M."/>
            <person name="Lucas S."/>
            <person name="Lapidus A."/>
            <person name="Del Rio T.G."/>
            <person name="Tice H."/>
            <person name="Cheng J.F."/>
            <person name="Tapia R."/>
            <person name="Han C."/>
            <person name="Goodwin L."/>
            <person name="Pitluck S."/>
            <person name="Liolios K."/>
            <person name="Ivanova N."/>
            <person name="Mavromatis K."/>
            <person name="Mikhailova N."/>
            <person name="Pati A."/>
            <person name="Brambilla E."/>
            <person name="Chen A."/>
            <person name="Palaniappan K."/>
            <person name="Land M."/>
            <person name="Hauser L."/>
            <person name="Chang Y.J."/>
            <person name="Jeffries C.D."/>
            <person name="Sikorski J."/>
            <person name="Spring S."/>
            <person name="Rohde M."/>
            <person name="Eichinger K."/>
            <person name="Huber H."/>
            <person name="Wirth R."/>
            <person name="Goker M."/>
            <person name="Detter J.C."/>
            <person name="Woyke T."/>
            <person name="Bristow J."/>
            <person name="Eisen J.A."/>
            <person name="Markowitz V."/>
            <person name="Hugenholtz P."/>
            <person name="Klenk H.P."/>
            <person name="Kyrpides N.C."/>
        </authorList>
    </citation>
    <scope>NUCLEOTIDE SEQUENCE [LARGE SCALE GENOMIC DNA]</scope>
    <source>
        <strain evidence="12">ATCC 43054 / DSM 2088 / JCM 10308 / V24 S</strain>
    </source>
</reference>
<evidence type="ECO:0000259" key="10">
    <source>
        <dbReference type="SMART" id="SM00984"/>
    </source>
</evidence>
<dbReference type="Gene3D" id="3.40.50.720">
    <property type="entry name" value="NAD(P)-binding Rossmann-like Domain"/>
    <property type="match status" value="2"/>
</dbReference>
<name>E3GXI2_METFV</name>
<keyword evidence="12" id="KW-1185">Reference proteome</keyword>
<dbReference type="SMART" id="SM00984">
    <property type="entry name" value="UDPG_MGDP_dh_C"/>
    <property type="match status" value="1"/>
</dbReference>
<evidence type="ECO:0000313" key="11">
    <source>
        <dbReference type="EMBL" id="ADP77014.1"/>
    </source>
</evidence>
<comment type="similarity">
    <text evidence="1 9">Belongs to the UDP-glucose/GDP-mannose dehydrogenase family.</text>
</comment>
<dbReference type="EMBL" id="CP002278">
    <property type="protein sequence ID" value="ADP77014.1"/>
    <property type="molecule type" value="Genomic_DNA"/>
</dbReference>
<dbReference type="InterPro" id="IPR014026">
    <property type="entry name" value="UDP-Glc/GDP-Man_DH_dimer"/>
</dbReference>
<gene>
    <name evidence="11" type="ordered locus">Mfer_0211</name>
</gene>
<dbReference type="Pfam" id="PF03721">
    <property type="entry name" value="UDPG_MGDP_dh_N"/>
    <property type="match status" value="1"/>
</dbReference>
<comment type="catalytic activity">
    <reaction evidence="8">
        <text>UDP-N-acetyl-alpha-D-mannosamine + 2 NAD(+) + H2O = UDP-N-acetyl-alpha-D-mannosaminouronate + 2 NADH + 3 H(+)</text>
        <dbReference type="Rhea" id="RHEA:25780"/>
        <dbReference type="ChEBI" id="CHEBI:15377"/>
        <dbReference type="ChEBI" id="CHEBI:15378"/>
        <dbReference type="ChEBI" id="CHEBI:57540"/>
        <dbReference type="ChEBI" id="CHEBI:57945"/>
        <dbReference type="ChEBI" id="CHEBI:68623"/>
        <dbReference type="ChEBI" id="CHEBI:70731"/>
        <dbReference type="EC" id="1.1.1.336"/>
    </reaction>
</comment>
<dbReference type="OrthoDB" id="372050at2157"/>
<dbReference type="InterPro" id="IPR036291">
    <property type="entry name" value="NAD(P)-bd_dom_sf"/>
</dbReference>
<keyword evidence="5" id="KW-0520">NAD</keyword>
<evidence type="ECO:0000256" key="8">
    <source>
        <dbReference type="ARBA" id="ARBA00049130"/>
    </source>
</evidence>
<evidence type="ECO:0000313" key="12">
    <source>
        <dbReference type="Proteomes" id="UP000002315"/>
    </source>
</evidence>
<dbReference type="InterPro" id="IPR001732">
    <property type="entry name" value="UDP-Glc/GDP-Man_DH_N"/>
</dbReference>
<evidence type="ECO:0000256" key="9">
    <source>
        <dbReference type="PIRNR" id="PIRNR000124"/>
    </source>
</evidence>
<evidence type="ECO:0000256" key="1">
    <source>
        <dbReference type="ARBA" id="ARBA00006601"/>
    </source>
</evidence>
<dbReference type="STRING" id="523846.Mfer_0211"/>
<protein>
    <recommendedName>
        <fullName evidence="3">UDP-N-acetyl-D-mannosamine dehydrogenase</fullName>
        <ecNumber evidence="2">1.1.1.336</ecNumber>
    </recommendedName>
    <alternativeName>
        <fullName evidence="6">UDP-ManNAc 6-dehydrogenase</fullName>
    </alternativeName>
</protein>
<dbReference type="GO" id="GO:0016628">
    <property type="term" value="F:oxidoreductase activity, acting on the CH-CH group of donors, NAD or NADP as acceptor"/>
    <property type="evidence" value="ECO:0007669"/>
    <property type="project" value="InterPro"/>
</dbReference>
<dbReference type="Proteomes" id="UP000002315">
    <property type="component" value="Chromosome"/>
</dbReference>
<dbReference type="HOGENOM" id="CLU_023810_3_2_2"/>
<dbReference type="PIRSF" id="PIRSF000124">
    <property type="entry name" value="UDPglc_GDPman_dh"/>
    <property type="match status" value="1"/>
</dbReference>
<dbReference type="SUPFAM" id="SSF52413">
    <property type="entry name" value="UDP-glucose/GDP-mannose dehydrogenase C-terminal domain"/>
    <property type="match status" value="1"/>
</dbReference>
<evidence type="ECO:0000256" key="2">
    <source>
        <dbReference type="ARBA" id="ARBA00012935"/>
    </source>
</evidence>
<sequence>MLKNKPKIAVFGLGHIGLPAAALFADKGFDVIGVDINEEVVKSVNEGKSHILEPGLDELVERVVKNGKLTATMDGVEAAKKAKIIIIVVPTPVTEKNRPDLTYISSACRTISRGLKKGDLVIVESTVPPGTCDNVVIPILEKSGLNVVKDFGVAYTPERALPHNTLYEMTHNARVIGASDKKTAKRTAKLYKHITCGKTIIVKDLVTAEMVKLMENTYRDVNIALANEFAMICESLGVDAIDAINAANYHPRVNIHTPGPGVGGHCLSVDPYFIVDVAKKKGIDAKLIRTAREINEYMPFHVFKMIKRSLKEKGKNLKGSTIGILGVAYKGNVSDTRRTPSKPLINELINFGATVLAHDPYVSDEEIEKMGAKPATLNEVLNCDCIVLMADHDDYRKISPEMIQNSIFICARPLLKPNGFLRKGILFRGVGRI</sequence>
<dbReference type="PANTHER" id="PTHR43491:SF2">
    <property type="entry name" value="UDP-N-ACETYL-D-MANNOSAMINE DEHYDROGENASE"/>
    <property type="match status" value="1"/>
</dbReference>
<dbReference type="EC" id="1.1.1.336" evidence="2"/>
<dbReference type="PANTHER" id="PTHR43491">
    <property type="entry name" value="UDP-N-ACETYL-D-MANNOSAMINE DEHYDROGENASE"/>
    <property type="match status" value="1"/>
</dbReference>
<evidence type="ECO:0000256" key="4">
    <source>
        <dbReference type="ARBA" id="ARBA00023002"/>
    </source>
</evidence>
<accession>E3GXI2</accession>
<dbReference type="PIRSF" id="PIRSF500136">
    <property type="entry name" value="UDP_ManNAc_DH"/>
    <property type="match status" value="1"/>
</dbReference>
<dbReference type="InterPro" id="IPR036220">
    <property type="entry name" value="UDP-Glc/GDP-Man_DH_C_sf"/>
</dbReference>
<comment type="subunit">
    <text evidence="7">Homotetramer; probably dimer of dimers.</text>
</comment>
<dbReference type="InterPro" id="IPR028359">
    <property type="entry name" value="UDP_ManNAc/GlcNAc_DH"/>
</dbReference>
<dbReference type="InterPro" id="IPR014027">
    <property type="entry name" value="UDP-Glc/GDP-Man_DH_C"/>
</dbReference>
<dbReference type="SUPFAM" id="SSF48179">
    <property type="entry name" value="6-phosphogluconate dehydrogenase C-terminal domain-like"/>
    <property type="match status" value="1"/>
</dbReference>
<evidence type="ECO:0000256" key="5">
    <source>
        <dbReference type="ARBA" id="ARBA00023027"/>
    </source>
</evidence>
<evidence type="ECO:0000256" key="6">
    <source>
        <dbReference type="ARBA" id="ARBA00030172"/>
    </source>
</evidence>
<dbReference type="GO" id="GO:0051287">
    <property type="term" value="F:NAD binding"/>
    <property type="evidence" value="ECO:0007669"/>
    <property type="project" value="InterPro"/>
</dbReference>
<dbReference type="InterPro" id="IPR008927">
    <property type="entry name" value="6-PGluconate_DH-like_C_sf"/>
</dbReference>